<keyword evidence="2" id="KW-1185">Reference proteome</keyword>
<proteinExistence type="predicted"/>
<evidence type="ECO:0000313" key="2">
    <source>
        <dbReference type="Proteomes" id="UP001174677"/>
    </source>
</evidence>
<comment type="caution">
    <text evidence="1">The sequence shown here is derived from an EMBL/GenBank/DDBJ whole genome shotgun (WGS) entry which is preliminary data.</text>
</comment>
<protein>
    <submittedName>
        <fullName evidence="1">Uncharacterized protein</fullName>
    </submittedName>
</protein>
<name>A0ABQ9N4F0_HEVBR</name>
<feature type="non-terminal residue" evidence="1">
    <location>
        <position position="1"/>
    </location>
</feature>
<dbReference type="Proteomes" id="UP001174677">
    <property type="component" value="Chromosome 2"/>
</dbReference>
<gene>
    <name evidence="1" type="ORF">P3X46_002646</name>
</gene>
<dbReference type="EMBL" id="JARPOI010000002">
    <property type="protein sequence ID" value="KAJ9187158.1"/>
    <property type="molecule type" value="Genomic_DNA"/>
</dbReference>
<sequence>VGCDTTDQTDRQFLAMDIYSSQLPCSTAGNQYTISKFHPFSSQIAPELPMVTHWGV</sequence>
<evidence type="ECO:0000313" key="1">
    <source>
        <dbReference type="EMBL" id="KAJ9187158.1"/>
    </source>
</evidence>
<reference evidence="1" key="1">
    <citation type="journal article" date="2023" name="Plant Biotechnol. J.">
        <title>Chromosome-level wild Hevea brasiliensis genome provides new tools for genomic-assisted breeding and valuable loci to elevate rubber yield.</title>
        <authorList>
            <person name="Cheng H."/>
            <person name="Song X."/>
            <person name="Hu Y."/>
            <person name="Wu T."/>
            <person name="Yang Q."/>
            <person name="An Z."/>
            <person name="Feng S."/>
            <person name="Deng Z."/>
            <person name="Wu W."/>
            <person name="Zeng X."/>
            <person name="Tu M."/>
            <person name="Wang X."/>
            <person name="Huang H."/>
        </authorList>
    </citation>
    <scope>NUCLEOTIDE SEQUENCE</scope>
    <source>
        <strain evidence="1">MT/VB/25A 57/8</strain>
    </source>
</reference>
<accession>A0ABQ9N4F0</accession>
<organism evidence="1 2">
    <name type="scientific">Hevea brasiliensis</name>
    <name type="common">Para rubber tree</name>
    <name type="synonym">Siphonia brasiliensis</name>
    <dbReference type="NCBI Taxonomy" id="3981"/>
    <lineage>
        <taxon>Eukaryota</taxon>
        <taxon>Viridiplantae</taxon>
        <taxon>Streptophyta</taxon>
        <taxon>Embryophyta</taxon>
        <taxon>Tracheophyta</taxon>
        <taxon>Spermatophyta</taxon>
        <taxon>Magnoliopsida</taxon>
        <taxon>eudicotyledons</taxon>
        <taxon>Gunneridae</taxon>
        <taxon>Pentapetalae</taxon>
        <taxon>rosids</taxon>
        <taxon>fabids</taxon>
        <taxon>Malpighiales</taxon>
        <taxon>Euphorbiaceae</taxon>
        <taxon>Crotonoideae</taxon>
        <taxon>Micrandreae</taxon>
        <taxon>Hevea</taxon>
    </lineage>
</organism>